<evidence type="ECO:0000313" key="4">
    <source>
        <dbReference type="Proteomes" id="UP001306950"/>
    </source>
</evidence>
<dbReference type="Proteomes" id="UP001306950">
    <property type="component" value="Unassembled WGS sequence"/>
</dbReference>
<feature type="domain" description="DUF2264" evidence="2">
    <location>
        <begin position="368"/>
        <end position="578"/>
    </location>
</feature>
<evidence type="ECO:0000259" key="1">
    <source>
        <dbReference type="Pfam" id="PF10022"/>
    </source>
</evidence>
<dbReference type="PANTHER" id="PTHR35339">
    <property type="entry name" value="LINALOOL DEHYDRATASE_ISOMERASE DOMAIN-CONTAINING PROTEIN"/>
    <property type="match status" value="1"/>
</dbReference>
<dbReference type="RefSeq" id="WP_331848828.1">
    <property type="nucleotide sequence ID" value="NZ_JAZHPZ010000017.1"/>
</dbReference>
<dbReference type="Pfam" id="PF10022">
    <property type="entry name" value="DUF2264"/>
    <property type="match status" value="1"/>
</dbReference>
<evidence type="ECO:0000313" key="3">
    <source>
        <dbReference type="EMBL" id="MEF2968650.1"/>
    </source>
</evidence>
<gene>
    <name evidence="3" type="ORF">V3851_22875</name>
</gene>
<dbReference type="PANTHER" id="PTHR35339:SF4">
    <property type="entry name" value="LINALOOL DEHYDRATASE_ISOMERASE DOMAIN-CONTAINING PROTEIN"/>
    <property type="match status" value="1"/>
</dbReference>
<comment type="caution">
    <text evidence="3">The sequence shown here is derived from an EMBL/GenBank/DDBJ whole genome shotgun (WGS) entry which is preliminary data.</text>
</comment>
<dbReference type="Pfam" id="PF20938">
    <property type="entry name" value="DUF2264_C"/>
    <property type="match status" value="1"/>
</dbReference>
<dbReference type="InterPro" id="IPR016624">
    <property type="entry name" value="UCP014753"/>
</dbReference>
<keyword evidence="4" id="KW-1185">Reference proteome</keyword>
<sequence>MVIKQPVSENALRTKEDLQEAFKQLTDPLKELYSKGKARLEIRGAGAGHTESIADMEGFSRILWGLVPHLAGGGEAEELEELYRRGIINGTNPAHEEYWGEVGDYDQRLVEMAAMGLALCLIPEKIWNPLDAGQRRNLYNWLNQINVHPCHDCNWLFFQVMVNLGFRRIGEPYDAEQVERNLQRIDEFYLGNGWYSDGVGGHSDYYVPFAIHFYSLIYLRLMEAEDPQRCSNYKERALLFAEDFVNWFDTDGSALPYGRSLTYRFAQSAFWSAFAYAGLSSDTLTPGVVKGLILRNLRWWFKQPIFDRSGVLTVGYAYPNLVMAENYNAPGSPYWALKTFLVLTLEEDSSFWTAIEEDMPLRPALSVQSEPHLVVCRDKESGHVAAFNSGHLTSNAHTHTPAKYEKFVYSTQFGFSVPRAEWGLEQAAADCMLALSERDQLFRVRRQNEETWISGNVLYAKWRPWSDVQVQTWIVAGLPWHVRIHRIDAKRPLTAAEGGYSIESRQDQHIEKTSDLGLSVKNALGRSGIYGLKGYAKADLIYPNVNTNVLYPRTVMPTLLADLEPGSHLLISAICGEAAGSSAACSPEEALNELGIALTEEGVSISREGGTVNHLTIRC</sequence>
<reference evidence="3 4" key="1">
    <citation type="submission" date="2024-02" db="EMBL/GenBank/DDBJ databases">
        <title>A nitrogen-fixing paenibacillus bacterium.</title>
        <authorList>
            <person name="Zhang W.L."/>
            <person name="Chen S.F."/>
        </authorList>
    </citation>
    <scope>NUCLEOTIDE SEQUENCE [LARGE SCALE GENOMIC DNA]</scope>
    <source>
        <strain evidence="3 4">M1</strain>
    </source>
</reference>
<organism evidence="3 4">
    <name type="scientific">Paenibacillus haidiansis</name>
    <dbReference type="NCBI Taxonomy" id="1574488"/>
    <lineage>
        <taxon>Bacteria</taxon>
        <taxon>Bacillati</taxon>
        <taxon>Bacillota</taxon>
        <taxon>Bacilli</taxon>
        <taxon>Bacillales</taxon>
        <taxon>Paenibacillaceae</taxon>
        <taxon>Paenibacillus</taxon>
    </lineage>
</organism>
<dbReference type="PIRSF" id="PIRSF014753">
    <property type="entry name" value="UCP014753"/>
    <property type="match status" value="1"/>
</dbReference>
<accession>A0ABU7VY10</accession>
<feature type="domain" description="DUF2264" evidence="1">
    <location>
        <begin position="14"/>
        <end position="358"/>
    </location>
</feature>
<name>A0ABU7VY10_9BACL</name>
<dbReference type="InterPro" id="IPR049349">
    <property type="entry name" value="DUF2264_N"/>
</dbReference>
<dbReference type="EMBL" id="JAZHPZ010000017">
    <property type="protein sequence ID" value="MEF2968650.1"/>
    <property type="molecule type" value="Genomic_DNA"/>
</dbReference>
<evidence type="ECO:0000259" key="2">
    <source>
        <dbReference type="Pfam" id="PF20938"/>
    </source>
</evidence>
<proteinExistence type="predicted"/>
<dbReference type="InterPro" id="IPR049237">
    <property type="entry name" value="DUF2264_C"/>
</dbReference>
<protein>
    <submittedName>
        <fullName evidence="3">DUF2264 domain-containing protein</fullName>
    </submittedName>
</protein>